<evidence type="ECO:0000313" key="2">
    <source>
        <dbReference type="Proteomes" id="UP000177996"/>
    </source>
</evidence>
<sequence>MYAKHFRAYIRAFGGRALSLHLKMQVSYVWAVIAPMAQMKQVELTRWAGDPDATISSPPTPAGMRTRSGLFSCFFSSIKKCAMR</sequence>
<gene>
    <name evidence="1" type="ORF">A3D65_00385</name>
</gene>
<dbReference type="EMBL" id="MHLL01000037">
    <property type="protein sequence ID" value="OGZ08333.1"/>
    <property type="molecule type" value="Genomic_DNA"/>
</dbReference>
<name>A0A1G2D422_9BACT</name>
<proteinExistence type="predicted"/>
<dbReference type="AlphaFoldDB" id="A0A1G2D422"/>
<reference evidence="1 2" key="1">
    <citation type="journal article" date="2016" name="Nat. Commun.">
        <title>Thousands of microbial genomes shed light on interconnected biogeochemical processes in an aquifer system.</title>
        <authorList>
            <person name="Anantharaman K."/>
            <person name="Brown C.T."/>
            <person name="Hug L.A."/>
            <person name="Sharon I."/>
            <person name="Castelle C.J."/>
            <person name="Probst A.J."/>
            <person name="Thomas B.C."/>
            <person name="Singh A."/>
            <person name="Wilkins M.J."/>
            <person name="Karaoz U."/>
            <person name="Brodie E.L."/>
            <person name="Williams K.H."/>
            <person name="Hubbard S.S."/>
            <person name="Banfield J.F."/>
        </authorList>
    </citation>
    <scope>NUCLEOTIDE SEQUENCE [LARGE SCALE GENOMIC DNA]</scope>
</reference>
<comment type="caution">
    <text evidence="1">The sequence shown here is derived from an EMBL/GenBank/DDBJ whole genome shotgun (WGS) entry which is preliminary data.</text>
</comment>
<accession>A0A1G2D422</accession>
<dbReference type="Proteomes" id="UP000177996">
    <property type="component" value="Unassembled WGS sequence"/>
</dbReference>
<organism evidence="1 2">
    <name type="scientific">Candidatus Lloydbacteria bacterium RIFCSPHIGHO2_02_FULL_50_13</name>
    <dbReference type="NCBI Taxonomy" id="1798661"/>
    <lineage>
        <taxon>Bacteria</taxon>
        <taxon>Candidatus Lloydiibacteriota</taxon>
    </lineage>
</organism>
<protein>
    <submittedName>
        <fullName evidence="1">Uncharacterized protein</fullName>
    </submittedName>
</protein>
<evidence type="ECO:0000313" key="1">
    <source>
        <dbReference type="EMBL" id="OGZ08333.1"/>
    </source>
</evidence>